<reference evidence="2 3" key="1">
    <citation type="submission" date="2018-10" db="EMBL/GenBank/DDBJ databases">
        <title>Effects of UV and annual dynamics of microbial communities in freshwater RAS systems.</title>
        <authorList>
            <person name="Bekkelund A.K."/>
            <person name="Hansen B.R."/>
            <person name="Stokken H."/>
            <person name="Eriksen B.F."/>
            <person name="Kashulin N.A."/>
        </authorList>
    </citation>
    <scope>NUCLEOTIDE SEQUENCE [LARGE SCALE GENOMIC DNA]</scope>
    <source>
        <strain evidence="2 3">BHSEK</strain>
    </source>
</reference>
<dbReference type="Proteomes" id="UP000279594">
    <property type="component" value="Chromosome"/>
</dbReference>
<dbReference type="RefSeq" id="WP_121668383.1">
    <property type="nucleotide sequence ID" value="NZ_CP033019.1"/>
</dbReference>
<gene>
    <name evidence="2" type="ORF">D9M09_00925</name>
</gene>
<proteinExistence type="predicted"/>
<feature type="chain" id="PRO_5018186588" evidence="1">
    <location>
        <begin position="30"/>
        <end position="269"/>
    </location>
</feature>
<dbReference type="EMBL" id="CP033019">
    <property type="protein sequence ID" value="AYM74532.1"/>
    <property type="molecule type" value="Genomic_DNA"/>
</dbReference>
<dbReference type="AlphaFoldDB" id="A0A3G2E3M9"/>
<keyword evidence="1" id="KW-0732">Signal</keyword>
<evidence type="ECO:0000313" key="3">
    <source>
        <dbReference type="Proteomes" id="UP000279594"/>
    </source>
</evidence>
<accession>A0A3G2E3M9</accession>
<organism evidence="2 3">
    <name type="scientific">Janthinobacterium agaricidamnosum</name>
    <dbReference type="NCBI Taxonomy" id="55508"/>
    <lineage>
        <taxon>Bacteria</taxon>
        <taxon>Pseudomonadati</taxon>
        <taxon>Pseudomonadota</taxon>
        <taxon>Betaproteobacteria</taxon>
        <taxon>Burkholderiales</taxon>
        <taxon>Oxalobacteraceae</taxon>
        <taxon>Janthinobacterium</taxon>
    </lineage>
</organism>
<evidence type="ECO:0000313" key="2">
    <source>
        <dbReference type="EMBL" id="AYM74532.1"/>
    </source>
</evidence>
<name>A0A3G2E3M9_9BURK</name>
<feature type="signal peptide" evidence="1">
    <location>
        <begin position="1"/>
        <end position="29"/>
    </location>
</feature>
<evidence type="ECO:0000256" key="1">
    <source>
        <dbReference type="SAM" id="SignalP"/>
    </source>
</evidence>
<keyword evidence="3" id="KW-1185">Reference proteome</keyword>
<sequence length="269" mass="29200">MSFLISMPLRRLGRLFCLSSALVAPAAWADSYTDFQQASGQLETLMAKATPHSGLPRLGDPGVAQLFAQIADGPRLFQAPVAALQDVNESVAVCEKAMRLGKTYYAFGLERPLPLSGAELQQARKEQVTQNLANYGDEMSSLFAFSMHCHGHLIGLMEQEFSAQPADAVSGPERLRARAFSKNTAIVFTSVVQFVQVPFWNVAQKKRMLEAAAQHATANANLMAPPLRERLLASLADADKDLDPALAPVLATIRQALSVTTCTGLCQYY</sequence>
<protein>
    <submittedName>
        <fullName evidence="2">Uncharacterized protein</fullName>
    </submittedName>
</protein>